<dbReference type="EMBL" id="GL870882">
    <property type="protein sequence ID" value="EIJ87476.1"/>
    <property type="molecule type" value="Genomic_DNA"/>
</dbReference>
<name>I3EE29_NEMP3</name>
<gene>
    <name evidence="1" type="ORF">NEQG_02357</name>
</gene>
<keyword evidence="2" id="KW-1185">Reference proteome</keyword>
<dbReference type="HOGENOM" id="CLU_573753_0_0_1"/>
<dbReference type="AlphaFoldDB" id="I3EE29"/>
<proteinExistence type="predicted"/>
<dbReference type="Proteomes" id="UP000002872">
    <property type="component" value="Unassembled WGS sequence"/>
</dbReference>
<dbReference type="InParanoid" id="I3EE29"/>
<evidence type="ECO:0000313" key="2">
    <source>
        <dbReference type="Proteomes" id="UP000002872"/>
    </source>
</evidence>
<evidence type="ECO:0000313" key="1">
    <source>
        <dbReference type="EMBL" id="EIJ87476.1"/>
    </source>
</evidence>
<sequence length="486" mass="56282">MNTLRAIRKRLTHIHIPRSIKNNPLVVSPDYAVRQLGNTQEKINGDEIYMYVLPKVFEGVCQNIEMKDAKISMEMNKKAMFEEVDKYFGQFNSQPLHISEEELTSIVQKILIKNIKYKVDGVTDTTCNNHMKEMGSLITENRIVFNSTTNIRLLFRDDKYKMAHPVQAYIDLSKELISDEILEQEIKFGLEKLTKWYKYILLHKGINPHNYLTYTAQVMNENLFNSFILSETLDGILTNFTANMKMGTEGEPKKIDLFSDRLDGMTHLDYALALLMKYRWEIADYYDENGGKKKEFILSEYEEQLLQQLYTDRKTVRDALQSIKEITEDCEKYIPSAMLGSYLQTTYDEELNVIDPSSITYENEKIHDSLDKAMKKYENSHFKVNRYILDRVDLYKSLIADHINSNNETKGSNQLQNLIQSAYMKKKLMRPTAILAIIFPGAIITSVYRSISLGSLAISDSCNGRVMDNASSIGHQSEQRYRSNSH</sequence>
<dbReference type="OrthoDB" id="10304325at2759"/>
<dbReference type="VEuPathDB" id="MicrosporidiaDB:NEQG_02357"/>
<organism evidence="1 2">
    <name type="scientific">Nematocida parisii (strain ERTm3)</name>
    <name type="common">Nematode killer fungus</name>
    <dbReference type="NCBI Taxonomy" id="935791"/>
    <lineage>
        <taxon>Eukaryota</taxon>
        <taxon>Fungi</taxon>
        <taxon>Fungi incertae sedis</taxon>
        <taxon>Microsporidia</taxon>
        <taxon>Nematocida</taxon>
    </lineage>
</organism>
<protein>
    <submittedName>
        <fullName evidence="1">Uncharacterized protein</fullName>
    </submittedName>
</protein>
<reference evidence="1" key="1">
    <citation type="submission" date="2011-01" db="EMBL/GenBank/DDBJ databases">
        <title>The Genome Sequence of Nematocida parisii strain ERTm3.</title>
        <authorList>
            <consortium name="The Broad Institute Genome Sequencing Platform"/>
            <consortium name="The Broad Institute Genome Sequencing Center for Infectious Disease"/>
            <person name="Cuomo C."/>
            <person name="Troemel E."/>
            <person name="Young S.K."/>
            <person name="Zeng Q."/>
            <person name="Gargeya S."/>
            <person name="Fitzgerald M."/>
            <person name="Haas B."/>
            <person name="Abouelleil A."/>
            <person name="Alvarado L."/>
            <person name="Arachchi H.M."/>
            <person name="Berlin A."/>
            <person name="Chapman S.B."/>
            <person name="Gearin G."/>
            <person name="Goldberg J."/>
            <person name="Griggs A."/>
            <person name="Gujja S."/>
            <person name="Hansen M."/>
            <person name="Heiman D."/>
            <person name="Howarth C."/>
            <person name="Larimer J."/>
            <person name="Lui A."/>
            <person name="MacDonald P.J.P."/>
            <person name="McCowen C."/>
            <person name="Montmayeur A."/>
            <person name="Murphy C."/>
            <person name="Neiman D."/>
            <person name="Pearson M."/>
            <person name="Priest M."/>
            <person name="Roberts A."/>
            <person name="Saif S."/>
            <person name="Shea T."/>
            <person name="Sisk P."/>
            <person name="Stolte C."/>
            <person name="Sykes S."/>
            <person name="Wortman J."/>
            <person name="Nusbaum C."/>
            <person name="Birren B."/>
        </authorList>
    </citation>
    <scope>NUCLEOTIDE SEQUENCE</scope>
    <source>
        <strain evidence="1">ERTm3</strain>
    </source>
</reference>
<accession>I3EE29</accession>